<feature type="domain" description="Integrase catalytic" evidence="1">
    <location>
        <begin position="12"/>
        <end position="42"/>
    </location>
</feature>
<sequence>MNTFKRDYVARLDLKTVLAQLPAAFEQFNEVHPHSSLKMRSPREFRRQQAAGAYQLLYCE</sequence>
<dbReference type="Pfam" id="PF13683">
    <property type="entry name" value="rve_3"/>
    <property type="match status" value="1"/>
</dbReference>
<dbReference type="GO" id="GO:0015074">
    <property type="term" value="P:DNA integration"/>
    <property type="evidence" value="ECO:0007669"/>
    <property type="project" value="InterPro"/>
</dbReference>
<accession>A9BZ80</accession>
<dbReference type="eggNOG" id="COG2801">
    <property type="taxonomic scope" value="Bacteria"/>
</dbReference>
<organism evidence="2 3">
    <name type="scientific">Delftia acidovorans (strain DSM 14801 / SPH-1)</name>
    <dbReference type="NCBI Taxonomy" id="398578"/>
    <lineage>
        <taxon>Bacteria</taxon>
        <taxon>Pseudomonadati</taxon>
        <taxon>Pseudomonadota</taxon>
        <taxon>Betaproteobacteria</taxon>
        <taxon>Burkholderiales</taxon>
        <taxon>Comamonadaceae</taxon>
        <taxon>Delftia</taxon>
    </lineage>
</organism>
<dbReference type="InterPro" id="IPR001584">
    <property type="entry name" value="Integrase_cat-core"/>
</dbReference>
<proteinExistence type="predicted"/>
<evidence type="ECO:0000313" key="3">
    <source>
        <dbReference type="Proteomes" id="UP000000784"/>
    </source>
</evidence>
<dbReference type="HOGENOM" id="CLU_052819_5_2_4"/>
<dbReference type="EMBL" id="CP000884">
    <property type="protein sequence ID" value="ABX35180.1"/>
    <property type="molecule type" value="Genomic_DNA"/>
</dbReference>
<keyword evidence="3" id="KW-1185">Reference proteome</keyword>
<dbReference type="STRING" id="398578.Daci_2542"/>
<dbReference type="SUPFAM" id="SSF53098">
    <property type="entry name" value="Ribonuclease H-like"/>
    <property type="match status" value="1"/>
</dbReference>
<evidence type="ECO:0000313" key="2">
    <source>
        <dbReference type="EMBL" id="ABX35180.1"/>
    </source>
</evidence>
<protein>
    <submittedName>
        <fullName evidence="2">Integrase, catalytic region</fullName>
    </submittedName>
</protein>
<reference evidence="3" key="2">
    <citation type="submission" date="2007-11" db="EMBL/GenBank/DDBJ databases">
        <title>Complete sequence of Delftia acidovorans DSM 14801 / SPH-1.</title>
        <authorList>
            <person name="Copeland A."/>
            <person name="Lucas S."/>
            <person name="Lapidus A."/>
            <person name="Barry K."/>
            <person name="Glavina del Rio T."/>
            <person name="Dalin E."/>
            <person name="Tice H."/>
            <person name="Pitluck S."/>
            <person name="Lowry S."/>
            <person name="Clum A."/>
            <person name="Schmutz J."/>
            <person name="Larimer F."/>
            <person name="Land M."/>
            <person name="Hauser L."/>
            <person name="Kyrpides N."/>
            <person name="Kim E."/>
            <person name="Schleheck D."/>
            <person name="Richardson P."/>
        </authorList>
    </citation>
    <scope>NUCLEOTIDE SEQUENCE [LARGE SCALE GENOMIC DNA]</scope>
    <source>
        <strain evidence="3">DSM 14801 / SPH-1</strain>
    </source>
</reference>
<dbReference type="Proteomes" id="UP000000784">
    <property type="component" value="Chromosome"/>
</dbReference>
<reference evidence="2 3" key="1">
    <citation type="journal article" date="2004" name="Appl. Environ. Microbiol.">
        <title>Mineralization of individual congeners of linear alkylbenzenesulfonate by defined pairs of heterotrophic bacteria.</title>
        <authorList>
            <person name="Schleheck D."/>
            <person name="Knepper T.P."/>
            <person name="Fischer K."/>
            <person name="Cook A.M."/>
        </authorList>
    </citation>
    <scope>NUCLEOTIDE SEQUENCE [LARGE SCALE GENOMIC DNA]</scope>
    <source>
        <strain evidence="3">DSM 14801 / SPH-1</strain>
    </source>
</reference>
<name>A9BZ80_DELAS</name>
<dbReference type="KEGG" id="dac:Daci_2542"/>
<gene>
    <name evidence="2" type="ordered locus">Daci_2542</name>
</gene>
<evidence type="ECO:0000259" key="1">
    <source>
        <dbReference type="Pfam" id="PF13683"/>
    </source>
</evidence>
<dbReference type="InterPro" id="IPR012337">
    <property type="entry name" value="RNaseH-like_sf"/>
</dbReference>
<dbReference type="AlphaFoldDB" id="A9BZ80"/>